<feature type="domain" description="Polysaccharide biosynthesis protein CapD-like" evidence="3">
    <location>
        <begin position="295"/>
        <end position="572"/>
    </location>
</feature>
<evidence type="ECO:0000313" key="4">
    <source>
        <dbReference type="EMBL" id="MEE2525655.1"/>
    </source>
</evidence>
<gene>
    <name evidence="4" type="ORF">V0U79_04695</name>
</gene>
<evidence type="ECO:0000259" key="3">
    <source>
        <dbReference type="Pfam" id="PF02719"/>
    </source>
</evidence>
<dbReference type="EMBL" id="JAZDRP010000002">
    <property type="protein sequence ID" value="MEE2525655.1"/>
    <property type="molecule type" value="Genomic_DNA"/>
</dbReference>
<dbReference type="Proteomes" id="UP001354971">
    <property type="component" value="Unassembled WGS sequence"/>
</dbReference>
<dbReference type="RefSeq" id="WP_330198314.1">
    <property type="nucleotide sequence ID" value="NZ_JAZDRP010000002.1"/>
</dbReference>
<feature type="transmembrane region" description="Helical" evidence="2">
    <location>
        <begin position="7"/>
        <end position="26"/>
    </location>
</feature>
<proteinExistence type="inferred from homology"/>
<dbReference type="InterPro" id="IPR036291">
    <property type="entry name" value="NAD(P)-bd_dom_sf"/>
</dbReference>
<keyword evidence="2" id="KW-1133">Transmembrane helix</keyword>
<protein>
    <submittedName>
        <fullName evidence="4">Polysaccharide biosynthesis protein</fullName>
    </submittedName>
</protein>
<comment type="caution">
    <text evidence="4">The sequence shown here is derived from an EMBL/GenBank/DDBJ whole genome shotgun (WGS) entry which is preliminary data.</text>
</comment>
<dbReference type="Gene3D" id="3.40.50.720">
    <property type="entry name" value="NAD(P)-binding Rossmann-like Domain"/>
    <property type="match status" value="2"/>
</dbReference>
<keyword evidence="2" id="KW-0472">Membrane</keyword>
<feature type="transmembrane region" description="Helical" evidence="2">
    <location>
        <begin position="72"/>
        <end position="93"/>
    </location>
</feature>
<evidence type="ECO:0000313" key="5">
    <source>
        <dbReference type="Proteomes" id="UP001354971"/>
    </source>
</evidence>
<dbReference type="SUPFAM" id="SSF51735">
    <property type="entry name" value="NAD(P)-binding Rossmann-fold domains"/>
    <property type="match status" value="1"/>
</dbReference>
<keyword evidence="5" id="KW-1185">Reference proteome</keyword>
<dbReference type="PANTHER" id="PTHR43318:SF1">
    <property type="entry name" value="POLYSACCHARIDE BIOSYNTHESIS PROTEIN EPSC-RELATED"/>
    <property type="match status" value="1"/>
</dbReference>
<reference evidence="4 5" key="1">
    <citation type="submission" date="2024-01" db="EMBL/GenBank/DDBJ databases">
        <title>Hyphobacterium bacterium isolated from marine sediment.</title>
        <authorList>
            <person name="Zhao S."/>
        </authorList>
    </citation>
    <scope>NUCLEOTIDE SEQUENCE [LARGE SCALE GENOMIC DNA]</scope>
    <source>
        <strain evidence="5">HN65</strain>
    </source>
</reference>
<feature type="transmembrane region" description="Helical" evidence="2">
    <location>
        <begin position="38"/>
        <end position="60"/>
    </location>
</feature>
<comment type="similarity">
    <text evidence="1">Belongs to the polysaccharide synthase family.</text>
</comment>
<sequence length="632" mass="69024">MLTISTKLLIDVLIALVAFTGGWFLASSDGWPAGGAVAWALNALIFAGLIVAVQLPARVYRHSWRYVSPPDLLRIVQVALFATLGLALIDYFLLPSAMGPGEFYGFTWMLATGSMMLVRTAVRAVREQRLTELLLPLPVKDVHEGLPRMVLIGNPADVDATLREVVDRQDFGYVPAGIVLDDDSMMGQGIRGVRVLGSTRVLESIVDAQTDGGDSGFALVFTTPPASLTGLDRGAIARLRKRDVRILTLPRTAELSESDHRRFRLRKLRLEDLLSRAPVNLPLDPLRSGFRNRRVMVTGAGGTIGSELCRQAAALGCSELIMLDLAETPLFDIDREISERFTSVKRRALLRDIRDGRAIREAISATRPEVIFHAAALKHVSLMEDHPRQAVETNVLGTANVAKAAREFGVSQMVLISTDKAVEPVNIMGAAKRLAEGVIHKMAEDEPGSTRFGVVRFGNVLGSNGSVVPIFRSQIESGGPVTITHPDMERYFMTVPEAVQLVLHATIEAAKNGGEPAVYVLDMGEPVKIMDMAQRLIELCAPAGKESDIEIETIGLRPGEKLREDLVDEGEALLSVLDGLQKVKPNPNSRFSLKDVEALVAYSKSKSSVELSDRIHAEVRRIRTNSEISKQQ</sequence>
<organism evidence="4 5">
    <name type="scientific">Hyphobacterium lacteum</name>
    <dbReference type="NCBI Taxonomy" id="3116575"/>
    <lineage>
        <taxon>Bacteria</taxon>
        <taxon>Pseudomonadati</taxon>
        <taxon>Pseudomonadota</taxon>
        <taxon>Alphaproteobacteria</taxon>
        <taxon>Maricaulales</taxon>
        <taxon>Maricaulaceae</taxon>
        <taxon>Hyphobacterium</taxon>
    </lineage>
</organism>
<accession>A0ABU7LP09</accession>
<dbReference type="CDD" id="cd05237">
    <property type="entry name" value="UDP_invert_4-6DH_SDR_e"/>
    <property type="match status" value="1"/>
</dbReference>
<dbReference type="PANTHER" id="PTHR43318">
    <property type="entry name" value="UDP-N-ACETYLGLUCOSAMINE 4,6-DEHYDRATASE"/>
    <property type="match status" value="1"/>
</dbReference>
<keyword evidence="2" id="KW-0812">Transmembrane</keyword>
<dbReference type="Pfam" id="PF02719">
    <property type="entry name" value="Polysacc_synt_2"/>
    <property type="match status" value="1"/>
</dbReference>
<dbReference type="InterPro" id="IPR051203">
    <property type="entry name" value="Polysaccharide_Synthase-Rel"/>
</dbReference>
<dbReference type="InterPro" id="IPR003869">
    <property type="entry name" value="Polysac_CapD-like"/>
</dbReference>
<evidence type="ECO:0000256" key="2">
    <source>
        <dbReference type="SAM" id="Phobius"/>
    </source>
</evidence>
<name>A0ABU7LP09_9PROT</name>
<evidence type="ECO:0000256" key="1">
    <source>
        <dbReference type="ARBA" id="ARBA00007430"/>
    </source>
</evidence>